<evidence type="ECO:0000313" key="1">
    <source>
        <dbReference type="EMBL" id="KAK4208386.1"/>
    </source>
</evidence>
<reference evidence="1" key="1">
    <citation type="journal article" date="2023" name="Mol. Phylogenet. Evol.">
        <title>Genome-scale phylogeny and comparative genomics of the fungal order Sordariales.</title>
        <authorList>
            <person name="Hensen N."/>
            <person name="Bonometti L."/>
            <person name="Westerberg I."/>
            <person name="Brannstrom I.O."/>
            <person name="Guillou S."/>
            <person name="Cros-Aarteil S."/>
            <person name="Calhoun S."/>
            <person name="Haridas S."/>
            <person name="Kuo A."/>
            <person name="Mondo S."/>
            <person name="Pangilinan J."/>
            <person name="Riley R."/>
            <person name="LaButti K."/>
            <person name="Andreopoulos B."/>
            <person name="Lipzen A."/>
            <person name="Chen C."/>
            <person name="Yan M."/>
            <person name="Daum C."/>
            <person name="Ng V."/>
            <person name="Clum A."/>
            <person name="Steindorff A."/>
            <person name="Ohm R.A."/>
            <person name="Martin F."/>
            <person name="Silar P."/>
            <person name="Natvig D.O."/>
            <person name="Lalanne C."/>
            <person name="Gautier V."/>
            <person name="Ament-Velasquez S.L."/>
            <person name="Kruys A."/>
            <person name="Hutchinson M.I."/>
            <person name="Powell A.J."/>
            <person name="Barry K."/>
            <person name="Miller A.N."/>
            <person name="Grigoriev I.V."/>
            <person name="Debuchy R."/>
            <person name="Gladieux P."/>
            <person name="Hiltunen Thoren M."/>
            <person name="Johannesson H."/>
        </authorList>
    </citation>
    <scope>NUCLEOTIDE SEQUENCE</scope>
    <source>
        <strain evidence="1">PSN293</strain>
    </source>
</reference>
<dbReference type="PANTHER" id="PTHR38166:SF1">
    <property type="entry name" value="C2H2-TYPE DOMAIN-CONTAINING PROTEIN"/>
    <property type="match status" value="1"/>
</dbReference>
<accession>A0AAN7B0P7</accession>
<gene>
    <name evidence="1" type="ORF">QBC37DRAFT_296839</name>
</gene>
<protein>
    <recommendedName>
        <fullName evidence="3">C2H2-type domain-containing protein</fullName>
    </recommendedName>
</protein>
<reference evidence="1" key="2">
    <citation type="submission" date="2023-05" db="EMBL/GenBank/DDBJ databases">
        <authorList>
            <consortium name="Lawrence Berkeley National Laboratory"/>
            <person name="Steindorff A."/>
            <person name="Hensen N."/>
            <person name="Bonometti L."/>
            <person name="Westerberg I."/>
            <person name="Brannstrom I.O."/>
            <person name="Guillou S."/>
            <person name="Cros-Aarteil S."/>
            <person name="Calhoun S."/>
            <person name="Haridas S."/>
            <person name="Kuo A."/>
            <person name="Mondo S."/>
            <person name="Pangilinan J."/>
            <person name="Riley R."/>
            <person name="Labutti K."/>
            <person name="Andreopoulos B."/>
            <person name="Lipzen A."/>
            <person name="Chen C."/>
            <person name="Yanf M."/>
            <person name="Daum C."/>
            <person name="Ng V."/>
            <person name="Clum A."/>
            <person name="Ohm R."/>
            <person name="Martin F."/>
            <person name="Silar P."/>
            <person name="Natvig D."/>
            <person name="Lalanne C."/>
            <person name="Gautier V."/>
            <person name="Ament-Velasquez S.L."/>
            <person name="Kruys A."/>
            <person name="Hutchinson M.I."/>
            <person name="Powell A.J."/>
            <person name="Barry K."/>
            <person name="Miller A.N."/>
            <person name="Grigoriev I.V."/>
            <person name="Debuchy R."/>
            <person name="Gladieux P."/>
            <person name="Thoren M.H."/>
            <person name="Johannesson H."/>
        </authorList>
    </citation>
    <scope>NUCLEOTIDE SEQUENCE</scope>
    <source>
        <strain evidence="1">PSN293</strain>
    </source>
</reference>
<keyword evidence="2" id="KW-1185">Reference proteome</keyword>
<dbReference type="Proteomes" id="UP001301769">
    <property type="component" value="Unassembled WGS sequence"/>
</dbReference>
<dbReference type="AlphaFoldDB" id="A0AAN7B0P7"/>
<evidence type="ECO:0000313" key="2">
    <source>
        <dbReference type="Proteomes" id="UP001301769"/>
    </source>
</evidence>
<feature type="non-terminal residue" evidence="1">
    <location>
        <position position="1"/>
    </location>
</feature>
<dbReference type="EMBL" id="MU858246">
    <property type="protein sequence ID" value="KAK4208386.1"/>
    <property type="molecule type" value="Genomic_DNA"/>
</dbReference>
<evidence type="ECO:0008006" key="3">
    <source>
        <dbReference type="Google" id="ProtNLM"/>
    </source>
</evidence>
<organism evidence="1 2">
    <name type="scientific">Rhypophila decipiens</name>
    <dbReference type="NCBI Taxonomy" id="261697"/>
    <lineage>
        <taxon>Eukaryota</taxon>
        <taxon>Fungi</taxon>
        <taxon>Dikarya</taxon>
        <taxon>Ascomycota</taxon>
        <taxon>Pezizomycotina</taxon>
        <taxon>Sordariomycetes</taxon>
        <taxon>Sordariomycetidae</taxon>
        <taxon>Sordariales</taxon>
        <taxon>Naviculisporaceae</taxon>
        <taxon>Rhypophila</taxon>
    </lineage>
</organism>
<dbReference type="PANTHER" id="PTHR38166">
    <property type="entry name" value="C2H2-TYPE DOMAIN-CONTAINING PROTEIN-RELATED"/>
    <property type="match status" value="1"/>
</dbReference>
<sequence length="94" mass="10964">REHLYRRHVCVRCLRCSASFHSEDDLVAHSRAATACIVSCTTIDPDDGFEKHQEVLLRRRWKVITTTEEQWCQVYKILFPDDSEDLVPSPCKSE</sequence>
<proteinExistence type="predicted"/>
<comment type="caution">
    <text evidence="1">The sequence shown here is derived from an EMBL/GenBank/DDBJ whole genome shotgun (WGS) entry which is preliminary data.</text>
</comment>
<name>A0AAN7B0P7_9PEZI</name>